<dbReference type="GO" id="GO:0005789">
    <property type="term" value="C:endoplasmic reticulum membrane"/>
    <property type="evidence" value="ECO:0007669"/>
    <property type="project" value="UniProtKB-SubCell"/>
</dbReference>
<feature type="compositionally biased region" description="Basic and acidic residues" evidence="22">
    <location>
        <begin position="108"/>
        <end position="117"/>
    </location>
</feature>
<evidence type="ECO:0000256" key="6">
    <source>
        <dbReference type="ARBA" id="ARBA00022723"/>
    </source>
</evidence>
<dbReference type="FunFam" id="1.50.10.10:FF:000010">
    <property type="entry name" value="alpha-1,2-Mannosidase"/>
    <property type="match status" value="1"/>
</dbReference>
<dbReference type="InterPro" id="IPR012341">
    <property type="entry name" value="6hp_glycosidase-like_sf"/>
</dbReference>
<dbReference type="Pfam" id="PF01532">
    <property type="entry name" value="Glyco_hydro_47"/>
    <property type="match status" value="1"/>
</dbReference>
<accession>A0A6B2E7B4</accession>
<evidence type="ECO:0000256" key="13">
    <source>
        <dbReference type="ARBA" id="ARBA00023157"/>
    </source>
</evidence>
<keyword evidence="6 19" id="KW-0479">Metal-binding</keyword>
<feature type="region of interest" description="Disordered" evidence="22">
    <location>
        <begin position="65"/>
        <end position="88"/>
    </location>
</feature>
<evidence type="ECO:0000256" key="12">
    <source>
        <dbReference type="ARBA" id="ARBA00023136"/>
    </source>
</evidence>
<dbReference type="AlphaFoldDB" id="A0A6B2E7B4"/>
<evidence type="ECO:0000256" key="2">
    <source>
        <dbReference type="ARBA" id="ARBA00004648"/>
    </source>
</evidence>
<evidence type="ECO:0000256" key="1">
    <source>
        <dbReference type="ARBA" id="ARBA00001913"/>
    </source>
</evidence>
<keyword evidence="5 23" id="KW-0812">Transmembrane</keyword>
<keyword evidence="7 21" id="KW-0378">Hydrolase</keyword>
<comment type="similarity">
    <text evidence="4 21">Belongs to the glycosyl hydrolase 47 family.</text>
</comment>
<evidence type="ECO:0000256" key="11">
    <source>
        <dbReference type="ARBA" id="ARBA00022989"/>
    </source>
</evidence>
<dbReference type="SUPFAM" id="SSF48225">
    <property type="entry name" value="Seven-hairpin glycosidases"/>
    <property type="match status" value="1"/>
</dbReference>
<dbReference type="InterPro" id="IPR001382">
    <property type="entry name" value="Glyco_hydro_47"/>
</dbReference>
<organism evidence="24">
    <name type="scientific">Phlebotomus kandelakii</name>
    <dbReference type="NCBI Taxonomy" id="1109342"/>
    <lineage>
        <taxon>Eukaryota</taxon>
        <taxon>Metazoa</taxon>
        <taxon>Ecdysozoa</taxon>
        <taxon>Arthropoda</taxon>
        <taxon>Hexapoda</taxon>
        <taxon>Insecta</taxon>
        <taxon>Pterygota</taxon>
        <taxon>Neoptera</taxon>
        <taxon>Endopterygota</taxon>
        <taxon>Diptera</taxon>
        <taxon>Nematocera</taxon>
        <taxon>Psychodoidea</taxon>
        <taxon>Psychodidae</taxon>
        <taxon>Phlebotomus</taxon>
        <taxon>Larroussius</taxon>
    </lineage>
</organism>
<sequence>MLKLNRDHISLLLPTPGEGAGTAVGRRSLRRTWKQLSRFQRNIIFTVLLAFLIMSLLLYTGLGDARAEKPGETPGDGRREQREAERPVREEVGAIEVILRPPDDVDASEERTPRVEIENPPTKAPARTPIEEGPKTFAGPQNERQRAVVAAFQHAWTNYRTHAWGHDNLKPMSLGHHDWFGLGLTIVDSLDTMYIMNLRTEFNEARQWVENGLSFEVNRDVNLFEVTIRVLGGLLSAFHLSGDQMFLVKAADLGNRLLPCFESQSGIPYSDVNLATLRAHSPKWSPDSSTSEVTTIQLEFRDLSRSTGDDIYETVAHKVNEKIHSLEKRHGLVPIFINANTGMFRTFSTISLGARADSYYEYLLKQWLQMGKREDDFLIEDYSVAIEGVISELVRKTPNEHHVYIGELINGKEFKPKMDHLTCYLPGTLLLGYKNGMPESHLKLAKDLMETCFQTYMKQPTQLAPEITYFNLHGESEKDIYVKSNDAHNLLRPEFIESLYYFYVITGNRTYQDMGWTIFNAFEKHTKVKNGYTSIGNVKNVLNTRPRDMMESFFLGETLKYFYLLFSDDRYEIDLDQYVFNSEAHPLPIRDH</sequence>
<evidence type="ECO:0000313" key="24">
    <source>
        <dbReference type="EMBL" id="NBJ59225.1"/>
    </source>
</evidence>
<feature type="transmembrane region" description="Helical" evidence="23">
    <location>
        <begin position="43"/>
        <end position="62"/>
    </location>
</feature>
<dbReference type="EMBL" id="GIFK01001522">
    <property type="protein sequence ID" value="NBJ59225.1"/>
    <property type="molecule type" value="Transcribed_RNA"/>
</dbReference>
<dbReference type="InterPro" id="IPR050749">
    <property type="entry name" value="Glycosyl_Hydrolase_47"/>
</dbReference>
<proteinExistence type="inferred from homology"/>
<dbReference type="GO" id="GO:0004571">
    <property type="term" value="F:mannosyl-oligosaccharide 1,2-alpha-mannosidase activity"/>
    <property type="evidence" value="ECO:0007669"/>
    <property type="project" value="UniProtKB-EC"/>
</dbReference>
<dbReference type="PANTHER" id="PTHR11742:SF55">
    <property type="entry name" value="ENDOPLASMIC RETICULUM MANNOSYL-OLIGOSACCHARIDE 1,2-ALPHA-MANNOSIDASE"/>
    <property type="match status" value="1"/>
</dbReference>
<feature type="active site" evidence="18">
    <location>
        <position position="494"/>
    </location>
</feature>
<name>A0A6B2E7B4_9DIPT</name>
<keyword evidence="14 21" id="KW-0326">Glycosidase</keyword>
<dbReference type="InterPro" id="IPR036026">
    <property type="entry name" value="Seven-hairpin_glycosidases"/>
</dbReference>
<feature type="active site" evidence="18">
    <location>
        <position position="357"/>
    </location>
</feature>
<keyword evidence="9 19" id="KW-0106">Calcium</keyword>
<feature type="disulfide bond" evidence="20">
    <location>
        <begin position="423"/>
        <end position="452"/>
    </location>
</feature>
<evidence type="ECO:0000256" key="23">
    <source>
        <dbReference type="SAM" id="Phobius"/>
    </source>
</evidence>
<evidence type="ECO:0000256" key="8">
    <source>
        <dbReference type="ARBA" id="ARBA00022824"/>
    </source>
</evidence>
<evidence type="ECO:0000256" key="3">
    <source>
        <dbReference type="ARBA" id="ARBA00004922"/>
    </source>
</evidence>
<comment type="catalytic activity">
    <reaction evidence="15">
        <text>N(4)-(alpha-D-Man-(1-&gt;2)-alpha-D-Man-(1-&gt;2)-alpha-D-Man-(1-&gt;3)-[alpha-D-Man-(1-&gt;3)-[alpha-D-Man-(1-&gt;2)-alpha-D-Man-(1-&gt;6)]-alpha-D-Man-(1-&gt;6)]-beta-D-Man-(1-&gt;4)-beta-D-GlcNAc-(1-&gt;4)-beta-D-GlcNAc)-L-asparaginyl-[protein] (N-glucan mannose isomer 8A1,2,3B1,3) + 3 H2O = N(4)-(alpha-D-Man-(1-&gt;3)-[alpha-D-Man-(1-&gt;3)-[alpha-D-Man-(1-&gt;6)]-alpha-D-Man-(1-&gt;6)]-beta-D-Man-(1-&gt;4)-beta-D-GlcNAc-(1-&gt;4)-beta-D-GlcNAc)-L-asparaginyl-[protein] (N-glucan mannose isomer 5A1,2) + 3 beta-D-mannose</text>
        <dbReference type="Rhea" id="RHEA:56028"/>
        <dbReference type="Rhea" id="RHEA-COMP:14358"/>
        <dbReference type="Rhea" id="RHEA-COMP:14367"/>
        <dbReference type="ChEBI" id="CHEBI:15377"/>
        <dbReference type="ChEBI" id="CHEBI:28563"/>
        <dbReference type="ChEBI" id="CHEBI:59087"/>
        <dbReference type="ChEBI" id="CHEBI:60628"/>
        <dbReference type="EC" id="3.2.1.113"/>
    </reaction>
</comment>
<dbReference type="EC" id="3.2.1.-" evidence="21"/>
<dbReference type="GO" id="GO:0005509">
    <property type="term" value="F:calcium ion binding"/>
    <property type="evidence" value="ECO:0007669"/>
    <property type="project" value="InterPro"/>
</dbReference>
<evidence type="ECO:0000256" key="7">
    <source>
        <dbReference type="ARBA" id="ARBA00022801"/>
    </source>
</evidence>
<reference evidence="24" key="1">
    <citation type="submission" date="2019-10" db="EMBL/GenBank/DDBJ databases">
        <title>Short sand fly seasons in Tbilisi, Georgia, hinder development of host immunity to saliva of the visceral leishmaniasis vector Phlebotomus kandelakii.</title>
        <authorList>
            <person name="Oliveira F."/>
            <person name="Giorgobiani E."/>
            <person name="Guimaraes-Costa A.B."/>
            <person name="Abdeladhim M."/>
            <person name="Oristian J."/>
            <person name="Tskhvaradze L."/>
            <person name="Tsertsvadze N."/>
            <person name="Zakalashvili M."/>
            <person name="Valenzuela J.G."/>
            <person name="Kamhawi S."/>
        </authorList>
    </citation>
    <scope>NUCLEOTIDE SEQUENCE</scope>
    <source>
        <strain evidence="24">Wild-capture in Tbilisi</strain>
        <tissue evidence="24">Salivary glands</tissue>
    </source>
</reference>
<dbReference type="GO" id="GO:0010498">
    <property type="term" value="P:proteasomal protein catabolic process"/>
    <property type="evidence" value="ECO:0007669"/>
    <property type="project" value="UniProtKB-ARBA"/>
</dbReference>
<feature type="active site" description="Proton donor" evidence="18">
    <location>
        <position position="225"/>
    </location>
</feature>
<evidence type="ECO:0000256" key="15">
    <source>
        <dbReference type="ARBA" id="ARBA00047669"/>
    </source>
</evidence>
<comment type="pathway">
    <text evidence="3">Protein modification; protein glycosylation.</text>
</comment>
<evidence type="ECO:0000256" key="21">
    <source>
        <dbReference type="RuleBase" id="RU361193"/>
    </source>
</evidence>
<evidence type="ECO:0000256" key="22">
    <source>
        <dbReference type="SAM" id="MobiDB-lite"/>
    </source>
</evidence>
<feature type="active site" description="Proton donor" evidence="18">
    <location>
        <position position="466"/>
    </location>
</feature>
<keyword evidence="8" id="KW-0256">Endoplasmic reticulum</keyword>
<evidence type="ECO:0000256" key="9">
    <source>
        <dbReference type="ARBA" id="ARBA00022837"/>
    </source>
</evidence>
<comment type="function">
    <text evidence="17">Involved in glycoprotein quality control targeting of misfolded glycoproteins for degradation. It primarily trims a single alpha-1,2-linked mannose residue from Man(9)GlcNAc(2) to produce Man(8)GlcNAc(2), but at high enzyme concentrations, as found in the ER quality control compartment (ERQC), it further trims the carbohydrates to Man(5-6)GlcNAc(2).</text>
</comment>
<evidence type="ECO:0000256" key="5">
    <source>
        <dbReference type="ARBA" id="ARBA00022692"/>
    </source>
</evidence>
<keyword evidence="13 20" id="KW-1015">Disulfide bond</keyword>
<evidence type="ECO:0000256" key="16">
    <source>
        <dbReference type="ARBA" id="ARBA00048605"/>
    </source>
</evidence>
<feature type="binding site" evidence="19">
    <location>
        <position position="582"/>
    </location>
    <ligand>
        <name>Ca(2+)</name>
        <dbReference type="ChEBI" id="CHEBI:29108"/>
    </ligand>
</feature>
<evidence type="ECO:0000256" key="18">
    <source>
        <dbReference type="PIRSR" id="PIRSR601382-1"/>
    </source>
</evidence>
<protein>
    <recommendedName>
        <fullName evidence="21">alpha-1,2-Mannosidase</fullName>
        <ecNumber evidence="21">3.2.1.-</ecNumber>
    </recommendedName>
</protein>
<comment type="cofactor">
    <cofactor evidence="1 19">
        <name>Ca(2+)</name>
        <dbReference type="ChEBI" id="CHEBI:29108"/>
    </cofactor>
</comment>
<comment type="catalytic activity">
    <reaction evidence="16">
        <text>N(4)-(alpha-D-Man-(1-&gt;2)-alpha-D-Man-(1-&gt;2)-alpha-D-Man-(1-&gt;3)-[alpha-D-Man-(1-&gt;2)-alpha-D-Man-(1-&gt;3)-[alpha-D-Man-(1-&gt;2)-alpha-D-Man-(1-&gt;6)]-alpha-D-Man-(1-&gt;6)]-beta-D-Man-(1-&gt;4)-beta-D-GlcNAc-(1-&gt;4)-beta-D-GlcNAc)-L-asparaginyl-[protein] (N-glucan mannose isomer 9A1,2,3B1,2,3) + 4 H2O = N(4)-(alpha-D-Man-(1-&gt;3)-[alpha-D-Man-(1-&gt;3)-[alpha-D-Man-(1-&gt;6)]-alpha-D-Man-(1-&gt;6)]-beta-D-Man-(1-&gt;4)-beta-D-GlcNAc-(1-&gt;4)-beta-D-GlcNAc)-L-asparaginyl-[protein] (N-glucan mannose isomer 5A1,2) + 4 beta-D-mannose</text>
        <dbReference type="Rhea" id="RHEA:56008"/>
        <dbReference type="Rhea" id="RHEA-COMP:14356"/>
        <dbReference type="Rhea" id="RHEA-COMP:14367"/>
        <dbReference type="ChEBI" id="CHEBI:15377"/>
        <dbReference type="ChEBI" id="CHEBI:28563"/>
        <dbReference type="ChEBI" id="CHEBI:59087"/>
        <dbReference type="ChEBI" id="CHEBI:139493"/>
        <dbReference type="EC" id="3.2.1.113"/>
    </reaction>
</comment>
<evidence type="ECO:0000256" key="17">
    <source>
        <dbReference type="ARBA" id="ARBA00053655"/>
    </source>
</evidence>
<dbReference type="Gene3D" id="1.50.10.10">
    <property type="match status" value="1"/>
</dbReference>
<dbReference type="GO" id="GO:0005975">
    <property type="term" value="P:carbohydrate metabolic process"/>
    <property type="evidence" value="ECO:0007669"/>
    <property type="project" value="InterPro"/>
</dbReference>
<evidence type="ECO:0000256" key="20">
    <source>
        <dbReference type="PIRSR" id="PIRSR601382-3"/>
    </source>
</evidence>
<dbReference type="PANTHER" id="PTHR11742">
    <property type="entry name" value="MANNOSYL-OLIGOSACCHARIDE ALPHA-1,2-MANNOSIDASE-RELATED"/>
    <property type="match status" value="1"/>
</dbReference>
<evidence type="ECO:0000256" key="19">
    <source>
        <dbReference type="PIRSR" id="PIRSR601382-2"/>
    </source>
</evidence>
<evidence type="ECO:0000256" key="4">
    <source>
        <dbReference type="ARBA" id="ARBA00007658"/>
    </source>
</evidence>
<dbReference type="PRINTS" id="PR00747">
    <property type="entry name" value="GLYHDRLASE47"/>
</dbReference>
<dbReference type="GO" id="GO:0034976">
    <property type="term" value="P:response to endoplasmic reticulum stress"/>
    <property type="evidence" value="ECO:0007669"/>
    <property type="project" value="UniProtKB-ARBA"/>
</dbReference>
<feature type="region of interest" description="Disordered" evidence="22">
    <location>
        <begin position="104"/>
        <end position="142"/>
    </location>
</feature>
<evidence type="ECO:0000256" key="10">
    <source>
        <dbReference type="ARBA" id="ARBA00022968"/>
    </source>
</evidence>
<comment type="subcellular location">
    <subcellularLocation>
        <location evidence="2">Endoplasmic reticulum membrane</location>
        <topology evidence="2">Single-pass type II membrane protein</topology>
    </subcellularLocation>
</comment>
<keyword evidence="10" id="KW-0735">Signal-anchor</keyword>
<evidence type="ECO:0000256" key="14">
    <source>
        <dbReference type="ARBA" id="ARBA00023295"/>
    </source>
</evidence>
<keyword evidence="11 23" id="KW-1133">Transmembrane helix</keyword>
<keyword evidence="12 23" id="KW-0472">Membrane</keyword>